<dbReference type="GeneID" id="6080021"/>
<sequence length="101" mass="11328">MTIVRIHRSCNHLPSRCYCANVAGGGAKHLPLLAWLAAHWKDTIEICAHEGQSPPFTTHSKERSSTNCGEDCSVASWVEPIKTFIKRYWFVLPEWDGSSSN</sequence>
<gene>
    <name evidence="1" type="ORF">LACBIDRAFT_303758</name>
</gene>
<protein>
    <submittedName>
        <fullName evidence="1">Predicted protein</fullName>
    </submittedName>
</protein>
<keyword evidence="2" id="KW-1185">Reference proteome</keyword>
<dbReference type="EMBL" id="DS547115">
    <property type="protein sequence ID" value="EDR04900.1"/>
    <property type="molecule type" value="Genomic_DNA"/>
</dbReference>
<accession>B0DK90</accession>
<dbReference type="RefSeq" id="XP_001884290.1">
    <property type="nucleotide sequence ID" value="XM_001884255.1"/>
</dbReference>
<evidence type="ECO:0000313" key="2">
    <source>
        <dbReference type="Proteomes" id="UP000001194"/>
    </source>
</evidence>
<dbReference type="KEGG" id="lbc:LACBIDRAFT_303758"/>
<evidence type="ECO:0000313" key="1">
    <source>
        <dbReference type="EMBL" id="EDR04900.1"/>
    </source>
</evidence>
<dbReference type="HOGENOM" id="CLU_2292196_0_0_1"/>
<dbReference type="InParanoid" id="B0DK90"/>
<proteinExistence type="predicted"/>
<name>B0DK90_LACBS</name>
<reference evidence="1 2" key="1">
    <citation type="journal article" date="2008" name="Nature">
        <title>The genome of Laccaria bicolor provides insights into mycorrhizal symbiosis.</title>
        <authorList>
            <person name="Martin F."/>
            <person name="Aerts A."/>
            <person name="Ahren D."/>
            <person name="Brun A."/>
            <person name="Danchin E.G.J."/>
            <person name="Duchaussoy F."/>
            <person name="Gibon J."/>
            <person name="Kohler A."/>
            <person name="Lindquist E."/>
            <person name="Pereda V."/>
            <person name="Salamov A."/>
            <person name="Shapiro H.J."/>
            <person name="Wuyts J."/>
            <person name="Blaudez D."/>
            <person name="Buee M."/>
            <person name="Brokstein P."/>
            <person name="Canbaeck B."/>
            <person name="Cohen D."/>
            <person name="Courty P.E."/>
            <person name="Coutinho P.M."/>
            <person name="Delaruelle C."/>
            <person name="Detter J.C."/>
            <person name="Deveau A."/>
            <person name="DiFazio S."/>
            <person name="Duplessis S."/>
            <person name="Fraissinet-Tachet L."/>
            <person name="Lucic E."/>
            <person name="Frey-Klett P."/>
            <person name="Fourrey C."/>
            <person name="Feussner I."/>
            <person name="Gay G."/>
            <person name="Grimwood J."/>
            <person name="Hoegger P.J."/>
            <person name="Jain P."/>
            <person name="Kilaru S."/>
            <person name="Labbe J."/>
            <person name="Lin Y.C."/>
            <person name="Legue V."/>
            <person name="Le Tacon F."/>
            <person name="Marmeisse R."/>
            <person name="Melayah D."/>
            <person name="Montanini B."/>
            <person name="Muratet M."/>
            <person name="Nehls U."/>
            <person name="Niculita-Hirzel H."/>
            <person name="Oudot-Le Secq M.P."/>
            <person name="Peter M."/>
            <person name="Quesneville H."/>
            <person name="Rajashekar B."/>
            <person name="Reich M."/>
            <person name="Rouhier N."/>
            <person name="Schmutz J."/>
            <person name="Yin T."/>
            <person name="Chalot M."/>
            <person name="Henrissat B."/>
            <person name="Kuees U."/>
            <person name="Lucas S."/>
            <person name="Van de Peer Y."/>
            <person name="Podila G.K."/>
            <person name="Polle A."/>
            <person name="Pukkila P.J."/>
            <person name="Richardson P.M."/>
            <person name="Rouze P."/>
            <person name="Sanders I.R."/>
            <person name="Stajich J.E."/>
            <person name="Tunlid A."/>
            <person name="Tuskan G."/>
            <person name="Grigoriev I.V."/>
        </authorList>
    </citation>
    <scope>NUCLEOTIDE SEQUENCE [LARGE SCALE GENOMIC DNA]</scope>
    <source>
        <strain evidence="2">S238N-H82 / ATCC MYA-4686</strain>
    </source>
</reference>
<dbReference type="Proteomes" id="UP000001194">
    <property type="component" value="Unassembled WGS sequence"/>
</dbReference>
<organism evidence="2">
    <name type="scientific">Laccaria bicolor (strain S238N-H82 / ATCC MYA-4686)</name>
    <name type="common">Bicoloured deceiver</name>
    <name type="synonym">Laccaria laccata var. bicolor</name>
    <dbReference type="NCBI Taxonomy" id="486041"/>
    <lineage>
        <taxon>Eukaryota</taxon>
        <taxon>Fungi</taxon>
        <taxon>Dikarya</taxon>
        <taxon>Basidiomycota</taxon>
        <taxon>Agaricomycotina</taxon>
        <taxon>Agaricomycetes</taxon>
        <taxon>Agaricomycetidae</taxon>
        <taxon>Agaricales</taxon>
        <taxon>Agaricineae</taxon>
        <taxon>Hydnangiaceae</taxon>
        <taxon>Laccaria</taxon>
    </lineage>
</organism>
<dbReference type="AlphaFoldDB" id="B0DK90"/>